<dbReference type="RefSeq" id="WP_112118193.1">
    <property type="nucleotide sequence ID" value="NZ_JAXOWA010000001.1"/>
</dbReference>
<protein>
    <recommendedName>
        <fullName evidence="3">Lipoprotein</fullName>
    </recommendedName>
</protein>
<gene>
    <name evidence="1" type="ORF">NCTC7582_04003</name>
</gene>
<accession>A0A2X0ZYK1</accession>
<name>A0A2X0ZYK1_9BACI</name>
<dbReference type="EMBL" id="UAQE01000004">
    <property type="protein sequence ID" value="SPU38053.1"/>
    <property type="molecule type" value="Genomic_DNA"/>
</dbReference>
<sequence>MKIQSVIITIVALLFVIIAGCSSETEEESMGEVEKEIHTQELVESMFSEDSLEAAKERIEERGGSVYMVPPPEHTAIGENQSTVVELKESDILDGEDSSFENYDNVGEIRLDTLELDSAFEEQDTYINVMLTELGMEKAYYAVRKTLLWTAGNPPDGLEKHSDGTLSFYLSKYSELINCHFQSANPDVKEKIIRNMQNAYKNNTPIIVYGEFEEFLDEEGYSGYRLIIHRIGFKEVIN</sequence>
<dbReference type="AlphaFoldDB" id="A0A2X0ZYK1"/>
<reference evidence="1 2" key="1">
    <citation type="submission" date="2018-06" db="EMBL/GenBank/DDBJ databases">
        <authorList>
            <consortium name="Pathogen Informatics"/>
            <person name="Doyle S."/>
        </authorList>
    </citation>
    <scope>NUCLEOTIDE SEQUENCE [LARGE SCALE GENOMIC DNA]</scope>
    <source>
        <strain evidence="1 2">NCTC7582</strain>
    </source>
</reference>
<dbReference type="PROSITE" id="PS51257">
    <property type="entry name" value="PROKAR_LIPOPROTEIN"/>
    <property type="match status" value="1"/>
</dbReference>
<evidence type="ECO:0000313" key="2">
    <source>
        <dbReference type="Proteomes" id="UP000251431"/>
    </source>
</evidence>
<evidence type="ECO:0000313" key="1">
    <source>
        <dbReference type="EMBL" id="SPU38053.1"/>
    </source>
</evidence>
<evidence type="ECO:0008006" key="3">
    <source>
        <dbReference type="Google" id="ProtNLM"/>
    </source>
</evidence>
<dbReference type="Proteomes" id="UP000251431">
    <property type="component" value="Unassembled WGS sequence"/>
</dbReference>
<proteinExistence type="predicted"/>
<organism evidence="1 2">
    <name type="scientific">Lysinibacillus capsici</name>
    <dbReference type="NCBI Taxonomy" id="2115968"/>
    <lineage>
        <taxon>Bacteria</taxon>
        <taxon>Bacillati</taxon>
        <taxon>Bacillota</taxon>
        <taxon>Bacilli</taxon>
        <taxon>Bacillales</taxon>
        <taxon>Bacillaceae</taxon>
        <taxon>Lysinibacillus</taxon>
    </lineage>
</organism>